<keyword evidence="9" id="KW-0560">Oxidoreductase</keyword>
<dbReference type="PRINTS" id="PR00466">
    <property type="entry name" value="GP91PHOX"/>
</dbReference>
<evidence type="ECO:0000256" key="13">
    <source>
        <dbReference type="SAM" id="Phobius"/>
    </source>
</evidence>
<feature type="transmembrane region" description="Helical" evidence="13">
    <location>
        <begin position="109"/>
        <end position="127"/>
    </location>
</feature>
<keyword evidence="7" id="KW-0274">FAD</keyword>
<dbReference type="PANTHER" id="PTHR47354">
    <property type="entry name" value="NADH OXIDOREDUCTASE HCR"/>
    <property type="match status" value="1"/>
</dbReference>
<reference evidence="16" key="1">
    <citation type="journal article" date="2019" name="Int. J. Syst. Evol. Microbiol.">
        <title>The Global Catalogue of Microorganisms (GCM) 10K type strain sequencing project: providing services to taxonomists for standard genome sequencing and annotation.</title>
        <authorList>
            <consortium name="The Broad Institute Genomics Platform"/>
            <consortium name="The Broad Institute Genome Sequencing Center for Infectious Disease"/>
            <person name="Wu L."/>
            <person name="Ma J."/>
        </authorList>
    </citation>
    <scope>NUCLEOTIDE SEQUENCE [LARGE SCALE GENOMIC DNA]</scope>
    <source>
        <strain evidence="16">JCM 9458</strain>
    </source>
</reference>
<feature type="transmembrane region" description="Helical" evidence="13">
    <location>
        <begin position="25"/>
        <end position="48"/>
    </location>
</feature>
<evidence type="ECO:0000313" key="15">
    <source>
        <dbReference type="EMBL" id="GAA3391290.1"/>
    </source>
</evidence>
<dbReference type="Pfam" id="PF00175">
    <property type="entry name" value="NAD_binding_1"/>
    <property type="match status" value="1"/>
</dbReference>
<feature type="transmembrane region" description="Helical" evidence="13">
    <location>
        <begin position="209"/>
        <end position="229"/>
    </location>
</feature>
<evidence type="ECO:0000313" key="16">
    <source>
        <dbReference type="Proteomes" id="UP001501676"/>
    </source>
</evidence>
<feature type="domain" description="FAD-binding FR-type" evidence="14">
    <location>
        <begin position="235"/>
        <end position="335"/>
    </location>
</feature>
<evidence type="ECO:0000256" key="3">
    <source>
        <dbReference type="ARBA" id="ARBA00022630"/>
    </source>
</evidence>
<evidence type="ECO:0000256" key="4">
    <source>
        <dbReference type="ARBA" id="ARBA00022692"/>
    </source>
</evidence>
<dbReference type="PROSITE" id="PS51384">
    <property type="entry name" value="FAD_FR"/>
    <property type="match status" value="1"/>
</dbReference>
<dbReference type="InterPro" id="IPR017927">
    <property type="entry name" value="FAD-bd_FR_type"/>
</dbReference>
<dbReference type="PANTHER" id="PTHR47354:SF8">
    <property type="entry name" value="1,2-PHENYLACETYL-COA EPOXIDASE, SUBUNIT E"/>
    <property type="match status" value="1"/>
</dbReference>
<keyword evidence="11" id="KW-0411">Iron-sulfur</keyword>
<comment type="subcellular location">
    <subcellularLocation>
        <location evidence="2">Membrane</location>
        <topology evidence="2">Multi-pass membrane protein</topology>
    </subcellularLocation>
</comment>
<dbReference type="CDD" id="cd06198">
    <property type="entry name" value="FNR_like_3"/>
    <property type="match status" value="1"/>
</dbReference>
<gene>
    <name evidence="15" type="ORF">GCM10020369_48650</name>
</gene>
<accession>A0ABP6T272</accession>
<dbReference type="InterPro" id="IPR013112">
    <property type="entry name" value="FAD-bd_8"/>
</dbReference>
<dbReference type="Proteomes" id="UP001501676">
    <property type="component" value="Unassembled WGS sequence"/>
</dbReference>
<evidence type="ECO:0000259" key="14">
    <source>
        <dbReference type="PROSITE" id="PS51384"/>
    </source>
</evidence>
<keyword evidence="4 13" id="KW-0812">Transmembrane</keyword>
<keyword evidence="12 13" id="KW-0472">Membrane</keyword>
<evidence type="ECO:0000256" key="11">
    <source>
        <dbReference type="ARBA" id="ARBA00023014"/>
    </source>
</evidence>
<dbReference type="EMBL" id="BAAAYN010000031">
    <property type="protein sequence ID" value="GAA3391290.1"/>
    <property type="molecule type" value="Genomic_DNA"/>
</dbReference>
<proteinExistence type="predicted"/>
<dbReference type="InterPro" id="IPR050415">
    <property type="entry name" value="MRET"/>
</dbReference>
<sequence length="462" mass="50478">MVMTATLNQYVPAHGVRAPAGRAPALRIGATPVLVGIGAGAVAVLGLWWTNTTTISGLGDYLTHAGRITGLLAGYGAIILLGLMARVPALERGIGTDRLTRWHAMGGRYTVSMLVAHGLLITWGYAVTARTSVVGQGISLLRDYPDVLYATIGAALFVAIGVVSARAARKRMSYEAWHLMHLGTYLAIALSFLHQFSTGADFAGHKPAQIAWSTLYGVVTVLLIWYRVLTPIRQAFRHRMRVEGVRMEGPDVVSVYLTGRHLDELKAEPGQFFRWRFLTSEGWWASNPYSLSAPVSDGRLRITVKEAGGHSAQLARLQPGTKVMASGPYGAFTGGVRRRRKVLLIGAGVGITPLRTLLETLPGRPGDITLIYRARHMSDLVLRTEIEEIAFDRGARVHYLVGTREQLGGDPLGAEQLEWLVPNLQHHDVYLCGPESLTAATREALREAGVSRRRIHHESFEF</sequence>
<evidence type="ECO:0000256" key="9">
    <source>
        <dbReference type="ARBA" id="ARBA00023002"/>
    </source>
</evidence>
<keyword evidence="10" id="KW-0408">Iron</keyword>
<evidence type="ECO:0000256" key="12">
    <source>
        <dbReference type="ARBA" id="ARBA00023136"/>
    </source>
</evidence>
<protein>
    <submittedName>
        <fullName evidence="15">Ferredoxin reductase family protein</fullName>
    </submittedName>
</protein>
<keyword evidence="8 13" id="KW-1133">Transmembrane helix</keyword>
<organism evidence="15 16">
    <name type="scientific">Cryptosporangium minutisporangium</name>
    <dbReference type="NCBI Taxonomy" id="113569"/>
    <lineage>
        <taxon>Bacteria</taxon>
        <taxon>Bacillati</taxon>
        <taxon>Actinomycetota</taxon>
        <taxon>Actinomycetes</taxon>
        <taxon>Cryptosporangiales</taxon>
        <taxon>Cryptosporangiaceae</taxon>
        <taxon>Cryptosporangium</taxon>
    </lineage>
</organism>
<evidence type="ECO:0000256" key="10">
    <source>
        <dbReference type="ARBA" id="ARBA00023004"/>
    </source>
</evidence>
<keyword evidence="5" id="KW-0001">2Fe-2S</keyword>
<evidence type="ECO:0000256" key="2">
    <source>
        <dbReference type="ARBA" id="ARBA00004141"/>
    </source>
</evidence>
<dbReference type="InterPro" id="IPR017938">
    <property type="entry name" value="Riboflavin_synthase-like_b-brl"/>
</dbReference>
<name>A0ABP6T272_9ACTN</name>
<evidence type="ECO:0000256" key="5">
    <source>
        <dbReference type="ARBA" id="ARBA00022714"/>
    </source>
</evidence>
<feature type="transmembrane region" description="Helical" evidence="13">
    <location>
        <begin position="68"/>
        <end position="89"/>
    </location>
</feature>
<keyword evidence="16" id="KW-1185">Reference proteome</keyword>
<comment type="cofactor">
    <cofactor evidence="1">
        <name>FAD</name>
        <dbReference type="ChEBI" id="CHEBI:57692"/>
    </cofactor>
</comment>
<dbReference type="SUPFAM" id="SSF63380">
    <property type="entry name" value="Riboflavin synthase domain-like"/>
    <property type="match status" value="1"/>
</dbReference>
<feature type="transmembrane region" description="Helical" evidence="13">
    <location>
        <begin position="179"/>
        <end position="197"/>
    </location>
</feature>
<dbReference type="Gene3D" id="3.40.50.80">
    <property type="entry name" value="Nucleotide-binding domain of ferredoxin-NADP reductase (FNR) module"/>
    <property type="match status" value="1"/>
</dbReference>
<dbReference type="InterPro" id="IPR000778">
    <property type="entry name" value="Cyt_b245_heavy_chain"/>
</dbReference>
<keyword evidence="6" id="KW-0479">Metal-binding</keyword>
<evidence type="ECO:0000256" key="1">
    <source>
        <dbReference type="ARBA" id="ARBA00001974"/>
    </source>
</evidence>
<dbReference type="Pfam" id="PF08022">
    <property type="entry name" value="FAD_binding_8"/>
    <property type="match status" value="1"/>
</dbReference>
<dbReference type="SUPFAM" id="SSF52343">
    <property type="entry name" value="Ferredoxin reductase-like, C-terminal NADP-linked domain"/>
    <property type="match status" value="1"/>
</dbReference>
<evidence type="ECO:0000256" key="7">
    <source>
        <dbReference type="ARBA" id="ARBA00022827"/>
    </source>
</evidence>
<dbReference type="InterPro" id="IPR013130">
    <property type="entry name" value="Fe3_Rdtase_TM_dom"/>
</dbReference>
<keyword evidence="3" id="KW-0285">Flavoprotein</keyword>
<comment type="caution">
    <text evidence="15">The sequence shown here is derived from an EMBL/GenBank/DDBJ whole genome shotgun (WGS) entry which is preliminary data.</text>
</comment>
<dbReference type="Pfam" id="PF01794">
    <property type="entry name" value="Ferric_reduct"/>
    <property type="match status" value="1"/>
</dbReference>
<evidence type="ECO:0000256" key="8">
    <source>
        <dbReference type="ARBA" id="ARBA00022989"/>
    </source>
</evidence>
<evidence type="ECO:0000256" key="6">
    <source>
        <dbReference type="ARBA" id="ARBA00022723"/>
    </source>
</evidence>
<dbReference type="Gene3D" id="2.40.30.10">
    <property type="entry name" value="Translation factors"/>
    <property type="match status" value="1"/>
</dbReference>
<feature type="transmembrane region" description="Helical" evidence="13">
    <location>
        <begin position="147"/>
        <end position="167"/>
    </location>
</feature>
<dbReference type="InterPro" id="IPR001433">
    <property type="entry name" value="OxRdtase_FAD/NAD-bd"/>
</dbReference>
<dbReference type="InterPro" id="IPR039261">
    <property type="entry name" value="FNR_nucleotide-bd"/>
</dbReference>